<evidence type="ECO:0000313" key="1">
    <source>
        <dbReference type="EMBL" id="KAF0763175.1"/>
    </source>
</evidence>
<keyword evidence="2" id="KW-1185">Reference proteome</keyword>
<gene>
    <name evidence="1" type="ORF">FWK35_00014204</name>
</gene>
<dbReference type="EMBL" id="VUJU01001946">
    <property type="protein sequence ID" value="KAF0763175.1"/>
    <property type="molecule type" value="Genomic_DNA"/>
</dbReference>
<accession>A0A6G0YYF0</accession>
<protein>
    <submittedName>
        <fullName evidence="1">Odorant receptor 2a-like</fullName>
    </submittedName>
</protein>
<reference evidence="1 2" key="1">
    <citation type="submission" date="2019-08" db="EMBL/GenBank/DDBJ databases">
        <title>Whole genome of Aphis craccivora.</title>
        <authorList>
            <person name="Voronova N.V."/>
            <person name="Shulinski R.S."/>
            <person name="Bandarenka Y.V."/>
            <person name="Zhorov D.G."/>
            <person name="Warner D."/>
        </authorList>
    </citation>
    <scope>NUCLEOTIDE SEQUENCE [LARGE SCALE GENOMIC DNA]</scope>
    <source>
        <strain evidence="1">180601</strain>
        <tissue evidence="1">Whole Body</tissue>
    </source>
</reference>
<sequence length="124" mass="14387">MKAFKAIGLHQILNPTSEGQPVLWKSVHGVYVCVVRCAEHAVGRRRYLTVINTDVTVYRYRVTVYNMWLPWCRWSLFDSYLSTIKCFRYNAQFFRKLSASCATIDPRDQSPPTPHNMGSCLTYS</sequence>
<evidence type="ECO:0000313" key="2">
    <source>
        <dbReference type="Proteomes" id="UP000478052"/>
    </source>
</evidence>
<proteinExistence type="predicted"/>
<name>A0A6G0YYF0_APHCR</name>
<dbReference type="AlphaFoldDB" id="A0A6G0YYF0"/>
<comment type="caution">
    <text evidence="1">The sequence shown here is derived from an EMBL/GenBank/DDBJ whole genome shotgun (WGS) entry which is preliminary data.</text>
</comment>
<keyword evidence="1" id="KW-0675">Receptor</keyword>
<dbReference type="Proteomes" id="UP000478052">
    <property type="component" value="Unassembled WGS sequence"/>
</dbReference>
<organism evidence="1 2">
    <name type="scientific">Aphis craccivora</name>
    <name type="common">Cowpea aphid</name>
    <dbReference type="NCBI Taxonomy" id="307492"/>
    <lineage>
        <taxon>Eukaryota</taxon>
        <taxon>Metazoa</taxon>
        <taxon>Ecdysozoa</taxon>
        <taxon>Arthropoda</taxon>
        <taxon>Hexapoda</taxon>
        <taxon>Insecta</taxon>
        <taxon>Pterygota</taxon>
        <taxon>Neoptera</taxon>
        <taxon>Paraneoptera</taxon>
        <taxon>Hemiptera</taxon>
        <taxon>Sternorrhyncha</taxon>
        <taxon>Aphidomorpha</taxon>
        <taxon>Aphidoidea</taxon>
        <taxon>Aphididae</taxon>
        <taxon>Aphidini</taxon>
        <taxon>Aphis</taxon>
        <taxon>Aphis</taxon>
    </lineage>
</organism>